<comment type="caution">
    <text evidence="6">The sequence shown here is derived from an EMBL/GenBank/DDBJ whole genome shotgun (WGS) entry which is preliminary data.</text>
</comment>
<proteinExistence type="inferred from homology"/>
<evidence type="ECO:0000313" key="6">
    <source>
        <dbReference type="EMBL" id="EMQ97724.1"/>
    </source>
</evidence>
<dbReference type="InterPro" id="IPR016161">
    <property type="entry name" value="Ald_DH/histidinol_DH"/>
</dbReference>
<dbReference type="PROSITE" id="PS00070">
    <property type="entry name" value="ALDEHYDE_DEHYDR_CYS"/>
    <property type="match status" value="1"/>
</dbReference>
<comment type="catalytic activity">
    <reaction evidence="4">
        <text>an aldehyde + NAD(+) + H2O = a carboxylate + NADH + 2 H(+)</text>
        <dbReference type="Rhea" id="RHEA:16185"/>
        <dbReference type="ChEBI" id="CHEBI:15377"/>
        <dbReference type="ChEBI" id="CHEBI:15378"/>
        <dbReference type="ChEBI" id="CHEBI:17478"/>
        <dbReference type="ChEBI" id="CHEBI:29067"/>
        <dbReference type="ChEBI" id="CHEBI:57540"/>
        <dbReference type="ChEBI" id="CHEBI:57945"/>
        <dbReference type="EC" id="1.2.1.3"/>
    </reaction>
</comment>
<dbReference type="FunFam" id="3.40.605.10:FF:000007">
    <property type="entry name" value="NAD/NADP-dependent betaine aldehyde dehydrogenase"/>
    <property type="match status" value="1"/>
</dbReference>
<dbReference type="PANTHER" id="PTHR42804:SF1">
    <property type="entry name" value="ALDEHYDE DEHYDROGENASE-RELATED"/>
    <property type="match status" value="1"/>
</dbReference>
<dbReference type="eggNOG" id="COG1012">
    <property type="taxonomic scope" value="Bacteria"/>
</dbReference>
<gene>
    <name evidence="6" type="ORF">ADIAG_03104</name>
</gene>
<dbReference type="STRING" id="1276920.ADIAG_03104"/>
<name>M7N7I0_9MICC</name>
<keyword evidence="7" id="KW-1185">Reference proteome</keyword>
<dbReference type="Pfam" id="PF00171">
    <property type="entry name" value="Aldedh"/>
    <property type="match status" value="1"/>
</dbReference>
<dbReference type="Gene3D" id="3.40.309.10">
    <property type="entry name" value="Aldehyde Dehydrogenase, Chain A, domain 2"/>
    <property type="match status" value="1"/>
</dbReference>
<accession>M7N7I0</accession>
<dbReference type="EMBL" id="AOCK01000009">
    <property type="protein sequence ID" value="EMQ97724.1"/>
    <property type="molecule type" value="Genomic_DNA"/>
</dbReference>
<dbReference type="InterPro" id="IPR016162">
    <property type="entry name" value="Ald_DH_N"/>
</dbReference>
<evidence type="ECO:0000256" key="1">
    <source>
        <dbReference type="ARBA" id="ARBA00009986"/>
    </source>
</evidence>
<dbReference type="InterPro" id="IPR015590">
    <property type="entry name" value="Aldehyde_DH_dom"/>
</dbReference>
<dbReference type="RefSeq" id="WP_007272271.1">
    <property type="nucleotide sequence ID" value="NZ_AOCK01000009.1"/>
</dbReference>
<dbReference type="Gene3D" id="3.40.605.10">
    <property type="entry name" value="Aldehyde Dehydrogenase, Chain A, domain 1"/>
    <property type="match status" value="1"/>
</dbReference>
<evidence type="ECO:0000313" key="7">
    <source>
        <dbReference type="Proteomes" id="UP000012015"/>
    </source>
</evidence>
<organism evidence="6 7">
    <name type="scientific">Paeniglutamicibacter gangotriensis Lz1y</name>
    <dbReference type="NCBI Taxonomy" id="1276920"/>
    <lineage>
        <taxon>Bacteria</taxon>
        <taxon>Bacillati</taxon>
        <taxon>Actinomycetota</taxon>
        <taxon>Actinomycetes</taxon>
        <taxon>Micrococcales</taxon>
        <taxon>Micrococcaceae</taxon>
        <taxon>Paeniglutamicibacter</taxon>
    </lineage>
</organism>
<evidence type="ECO:0000256" key="3">
    <source>
        <dbReference type="ARBA" id="ARBA00024226"/>
    </source>
</evidence>
<keyword evidence="2 6" id="KW-0560">Oxidoreductase</keyword>
<evidence type="ECO:0000256" key="2">
    <source>
        <dbReference type="ARBA" id="ARBA00023002"/>
    </source>
</evidence>
<reference evidence="6 7" key="1">
    <citation type="journal article" date="2013" name="Genome Announc.">
        <title>Draft Genome Sequence of Arthrobacter gangotriensis Strain Lz1yT, Isolated from a Penguin Rookery Soil Sample Collected in Antarctica, near the Indian Station Dakshin Gangotri.</title>
        <authorList>
            <person name="Shivaji S."/>
            <person name="Ara S."/>
            <person name="Bandi S."/>
            <person name="Singh A."/>
            <person name="Kumar Pinnaka A."/>
        </authorList>
    </citation>
    <scope>NUCLEOTIDE SEQUENCE [LARGE SCALE GENOMIC DNA]</scope>
    <source>
        <strain evidence="6 7">Lz1y</strain>
    </source>
</reference>
<dbReference type="PATRIC" id="fig|1276920.7.peg.3107"/>
<dbReference type="InterPro" id="IPR016163">
    <property type="entry name" value="Ald_DH_C"/>
</dbReference>
<evidence type="ECO:0000259" key="5">
    <source>
        <dbReference type="Pfam" id="PF00171"/>
    </source>
</evidence>
<feature type="domain" description="Aldehyde dehydrogenase" evidence="5">
    <location>
        <begin position="14"/>
        <end position="472"/>
    </location>
</feature>
<dbReference type="EC" id="1.2.1.3" evidence="3"/>
<dbReference type="InterPro" id="IPR016160">
    <property type="entry name" value="Ald_DH_CS_CYS"/>
</dbReference>
<sequence>MQYNNFIDGQWVSGKYQPNINPSETSDVIGHYAQATSEDTDLAIEAARGAKSAWSHLSPKTRSEFIARIGDVILRQKTRLGTCLAREEGKVIAEGIGEADRAGRTFLYYADQLQQAAGEKFTSSRDRTSIHTVRKPVGAVGIITPWNFPLAIPAWKIAPALAFGNTVVFKPAALVPASAWNLAEIIAEAGLPAGVFNLVMGSGSVVGDRMAKSKALDAVSFTGSGATGKRIVQDCLDAGNKKVQAEMGGKNSLIILDDADITTAVEAVIDGAFYSSGQRCTATSRVIVTKGILEEVKTRLVDSLSTLSVGHALDPVNDIGPLASEAQLSTVLDYVRLGVEEGAEVVAGGTVCESDTPGFFMLPTLFSGGRSDMRINQEEIFGPVACLIEVDGIDEAIEIANDTDYGLCAGIISESSQAIDKFLHSVNAGMLHVNRSTALTELHVPFGGTKSSSYGPREQGTAAKDFYTTIFTVYTTTTS</sequence>
<dbReference type="PANTHER" id="PTHR42804">
    <property type="entry name" value="ALDEHYDE DEHYDROGENASE"/>
    <property type="match status" value="1"/>
</dbReference>
<dbReference type="GO" id="GO:0004029">
    <property type="term" value="F:aldehyde dehydrogenase (NAD+) activity"/>
    <property type="evidence" value="ECO:0007669"/>
    <property type="project" value="UniProtKB-EC"/>
</dbReference>
<dbReference type="SUPFAM" id="SSF53720">
    <property type="entry name" value="ALDH-like"/>
    <property type="match status" value="1"/>
</dbReference>
<dbReference type="Proteomes" id="UP000012015">
    <property type="component" value="Unassembled WGS sequence"/>
</dbReference>
<comment type="similarity">
    <text evidence="1">Belongs to the aldehyde dehydrogenase family.</text>
</comment>
<evidence type="ECO:0000256" key="4">
    <source>
        <dbReference type="ARBA" id="ARBA00049194"/>
    </source>
</evidence>
<dbReference type="AlphaFoldDB" id="M7N7I0"/>
<protein>
    <recommendedName>
        <fullName evidence="3">aldehyde dehydrogenase (NAD(+))</fullName>
        <ecNumber evidence="3">1.2.1.3</ecNumber>
    </recommendedName>
</protein>